<comment type="cofactor">
    <cofactor evidence="17">
        <name>Zn(2+)</name>
        <dbReference type="ChEBI" id="CHEBI:29105"/>
    </cofactor>
    <text evidence="17">Binds 2 Zn(2+) ions per subunit.</text>
</comment>
<dbReference type="InterPro" id="IPR036365">
    <property type="entry name" value="PGBD-like_sf"/>
</dbReference>
<accession>A0A8D2JE00</accession>
<comment type="subcellular location">
    <subcellularLocation>
        <location evidence="1">Secreted</location>
        <location evidence="1">Extracellular space</location>
        <location evidence="1">Extracellular matrix</location>
    </subcellularLocation>
</comment>
<evidence type="ECO:0000256" key="13">
    <source>
        <dbReference type="ARBA" id="ARBA00023145"/>
    </source>
</evidence>
<evidence type="ECO:0000256" key="4">
    <source>
        <dbReference type="ARBA" id="ARBA00022530"/>
    </source>
</evidence>
<name>A0A8D2JE00_VARKO</name>
<evidence type="ECO:0000256" key="6">
    <source>
        <dbReference type="ARBA" id="ARBA00022723"/>
    </source>
</evidence>
<evidence type="ECO:0000256" key="2">
    <source>
        <dbReference type="ARBA" id="ARBA00010370"/>
    </source>
</evidence>
<evidence type="ECO:0000256" key="15">
    <source>
        <dbReference type="ARBA" id="ARBA00023180"/>
    </source>
</evidence>
<feature type="binding site" evidence="17">
    <location>
        <position position="186"/>
    </location>
    <ligand>
        <name>Ca(2+)</name>
        <dbReference type="ChEBI" id="CHEBI:29108"/>
        <label>2</label>
    </ligand>
</feature>
<evidence type="ECO:0000256" key="9">
    <source>
        <dbReference type="ARBA" id="ARBA00022833"/>
    </source>
</evidence>
<evidence type="ECO:0000256" key="17">
    <source>
        <dbReference type="PIRSR" id="PIRSR621190-2"/>
    </source>
</evidence>
<feature type="binding site" evidence="17">
    <location>
        <position position="222"/>
    </location>
    <ligand>
        <name>Zn(2+)</name>
        <dbReference type="ChEBI" id="CHEBI:29105"/>
        <label>2</label>
        <note>catalytic</note>
    </ligand>
</feature>
<feature type="binding site" evidence="17">
    <location>
        <position position="169"/>
    </location>
    <ligand>
        <name>Ca(2+)</name>
        <dbReference type="ChEBI" id="CHEBI:29108"/>
        <label>3</label>
    </ligand>
</feature>
<dbReference type="InterPro" id="IPR002477">
    <property type="entry name" value="Peptidoglycan-bd-like"/>
</dbReference>
<dbReference type="InterPro" id="IPR033739">
    <property type="entry name" value="M10A_MMP"/>
</dbReference>
<feature type="domain" description="Peptidase metallopeptidase" evidence="19">
    <location>
        <begin position="100"/>
        <end position="258"/>
    </location>
</feature>
<dbReference type="InterPro" id="IPR021158">
    <property type="entry name" value="Pept_M10A_Zn_BS"/>
</dbReference>
<dbReference type="GO" id="GO:0006508">
    <property type="term" value="P:proteolysis"/>
    <property type="evidence" value="ECO:0007669"/>
    <property type="project" value="UniProtKB-KW"/>
</dbReference>
<feature type="binding site" evidence="17">
    <location>
        <position position="152"/>
    </location>
    <ligand>
        <name>Ca(2+)</name>
        <dbReference type="ChEBI" id="CHEBI:29108"/>
        <label>2</label>
    </ligand>
</feature>
<feature type="binding site" evidence="17">
    <location>
        <position position="170"/>
    </location>
    <ligand>
        <name>Ca(2+)</name>
        <dbReference type="ChEBI" id="CHEBI:29108"/>
        <label>3</label>
    </ligand>
</feature>
<dbReference type="PRINTS" id="PR00138">
    <property type="entry name" value="MATRIXIN"/>
</dbReference>
<evidence type="ECO:0000313" key="21">
    <source>
        <dbReference type="Proteomes" id="UP000694545"/>
    </source>
</evidence>
<dbReference type="InterPro" id="IPR006026">
    <property type="entry name" value="Peptidase_Metallo"/>
</dbReference>
<feature type="binding site" evidence="17">
    <location>
        <position position="216"/>
    </location>
    <ligand>
        <name>Zn(2+)</name>
        <dbReference type="ChEBI" id="CHEBI:29105"/>
        <label>2</label>
        <note>catalytic</note>
    </ligand>
</feature>
<dbReference type="GO" id="GO:0030198">
    <property type="term" value="P:extracellular matrix organization"/>
    <property type="evidence" value="ECO:0007669"/>
    <property type="project" value="TreeGrafter"/>
</dbReference>
<dbReference type="InterPro" id="IPR001818">
    <property type="entry name" value="Pept_M10_metallopeptidase"/>
</dbReference>
<evidence type="ECO:0000256" key="5">
    <source>
        <dbReference type="ARBA" id="ARBA00022670"/>
    </source>
</evidence>
<keyword evidence="9 17" id="KW-0862">Zinc</keyword>
<keyword evidence="14" id="KW-1015">Disulfide bond</keyword>
<proteinExistence type="inferred from homology"/>
<reference evidence="20" key="2">
    <citation type="submission" date="2025-09" db="UniProtKB">
        <authorList>
            <consortium name="Ensembl"/>
        </authorList>
    </citation>
    <scope>IDENTIFICATION</scope>
</reference>
<feature type="binding site" evidence="17">
    <location>
        <position position="177"/>
    </location>
    <ligand>
        <name>Zn(2+)</name>
        <dbReference type="ChEBI" id="CHEBI:29105"/>
        <label>1</label>
    </ligand>
</feature>
<comment type="cofactor">
    <cofactor evidence="17">
        <name>Ca(2+)</name>
        <dbReference type="ChEBI" id="CHEBI:29108"/>
    </cofactor>
    <text evidence="17">Can bind about 5 Ca(2+) ions per subunit.</text>
</comment>
<feature type="binding site" evidence="17">
    <location>
        <position position="212"/>
    </location>
    <ligand>
        <name>Zn(2+)</name>
        <dbReference type="ChEBI" id="CHEBI:29105"/>
        <label>2</label>
        <note>catalytic</note>
    </ligand>
</feature>
<keyword evidence="4" id="KW-0272">Extracellular matrix</keyword>
<sequence length="267" mass="30309">MDGSSGTESHLSSTRRYLMLSQCNVKLSPFVPHFLTQAYLDKFFPSSDKEIKHPLEEQIKEMQKFFHLTVTGKVDPDTASITKQPRCGVPDVSEYRTFPGTPKWDKNLLTYRINNYTPDLPKHKVNMAIEKAFKVWSDVTPLQFRRTTRPADIEILFASGAHGDGYPFDGRSGTLAHAFAPGWGEGGDAHFDEDETWSETNREINLFLVAAHEFGHSLGLAHSDVPNALMFPVYSYVDPNNFRLPEDDRRGIQRLYGNLIQNTSNLR</sequence>
<dbReference type="SUPFAM" id="SSF55486">
    <property type="entry name" value="Metalloproteases ('zincins'), catalytic domain"/>
    <property type="match status" value="1"/>
</dbReference>
<reference evidence="20" key="1">
    <citation type="submission" date="2025-08" db="UniProtKB">
        <authorList>
            <consortium name="Ensembl"/>
        </authorList>
    </citation>
    <scope>IDENTIFICATION</scope>
</reference>
<dbReference type="FunFam" id="3.40.390.10:FF:000007">
    <property type="entry name" value="Collagenase 3"/>
    <property type="match status" value="1"/>
</dbReference>
<dbReference type="PANTHER" id="PTHR10201">
    <property type="entry name" value="MATRIX METALLOPROTEINASE"/>
    <property type="match status" value="1"/>
</dbReference>
<keyword evidence="21" id="KW-1185">Reference proteome</keyword>
<evidence type="ECO:0000256" key="3">
    <source>
        <dbReference type="ARBA" id="ARBA00022525"/>
    </source>
</evidence>
<keyword evidence="6 17" id="KW-0479">Metal-binding</keyword>
<dbReference type="PANTHER" id="PTHR10201:SF165">
    <property type="entry name" value="COLLAGENASE 3"/>
    <property type="match status" value="1"/>
</dbReference>
<keyword evidence="13" id="KW-0865">Zymogen</keyword>
<keyword evidence="5" id="KW-0645">Protease</keyword>
<dbReference type="OMA" id="FLPWCFT"/>
<feature type="binding site" evidence="17">
    <location>
        <position position="119"/>
    </location>
    <ligand>
        <name>Ca(2+)</name>
        <dbReference type="ChEBI" id="CHEBI:29108"/>
        <label>1</label>
    </ligand>
</feature>
<dbReference type="SMART" id="SM00235">
    <property type="entry name" value="ZnMc"/>
    <property type="match status" value="1"/>
</dbReference>
<evidence type="ECO:0000256" key="7">
    <source>
        <dbReference type="ARBA" id="ARBA00022729"/>
    </source>
</evidence>
<keyword evidence="10 17" id="KW-0106">Calcium</keyword>
<protein>
    <recommendedName>
        <fullName evidence="19">Peptidase metallopeptidase domain-containing protein</fullName>
    </recommendedName>
</protein>
<dbReference type="InterPro" id="IPR021190">
    <property type="entry name" value="Pept_M10A"/>
</dbReference>
<dbReference type="PROSITE" id="PS00546">
    <property type="entry name" value="CYSTEINE_SWITCH"/>
    <property type="match status" value="1"/>
</dbReference>
<evidence type="ECO:0000259" key="19">
    <source>
        <dbReference type="SMART" id="SM00235"/>
    </source>
</evidence>
<evidence type="ECO:0000256" key="18">
    <source>
        <dbReference type="PIRSR" id="PIRSR621190-5"/>
    </source>
</evidence>
<dbReference type="GO" id="GO:0008270">
    <property type="term" value="F:zinc ion binding"/>
    <property type="evidence" value="ECO:0007669"/>
    <property type="project" value="InterPro"/>
</dbReference>
<evidence type="ECO:0000256" key="11">
    <source>
        <dbReference type="ARBA" id="ARBA00023049"/>
    </source>
</evidence>
<keyword evidence="3" id="KW-0964">Secreted</keyword>
<keyword evidence="7" id="KW-0732">Signal</keyword>
<comment type="similarity">
    <text evidence="2">Belongs to the peptidase M10A family.</text>
</comment>
<gene>
    <name evidence="20" type="primary">LOC123029184</name>
</gene>
<feature type="binding site" evidence="17">
    <location>
        <position position="190"/>
    </location>
    <ligand>
        <name>Zn(2+)</name>
        <dbReference type="ChEBI" id="CHEBI:29105"/>
        <label>1</label>
    </ligand>
</feature>
<dbReference type="Gene3D" id="3.40.390.10">
    <property type="entry name" value="Collagenase (Catalytic Domain)"/>
    <property type="match status" value="1"/>
</dbReference>
<dbReference type="GO" id="GO:0005615">
    <property type="term" value="C:extracellular space"/>
    <property type="evidence" value="ECO:0007669"/>
    <property type="project" value="TreeGrafter"/>
</dbReference>
<feature type="binding site" evidence="17">
    <location>
        <position position="195"/>
    </location>
    <ligand>
        <name>Ca(2+)</name>
        <dbReference type="ChEBI" id="CHEBI:29108"/>
        <label>3</label>
    </ligand>
</feature>
<keyword evidence="11" id="KW-0482">Metalloprotease</keyword>
<dbReference type="GO" id="GO:0031012">
    <property type="term" value="C:extracellular matrix"/>
    <property type="evidence" value="ECO:0007669"/>
    <property type="project" value="InterPro"/>
</dbReference>
<feature type="short sequence motif" description="Cysteine switch" evidence="18">
    <location>
        <begin position="85"/>
        <end position="92"/>
    </location>
</feature>
<dbReference type="CDD" id="cd04278">
    <property type="entry name" value="ZnMc_MMP"/>
    <property type="match status" value="1"/>
</dbReference>
<evidence type="ECO:0000256" key="10">
    <source>
        <dbReference type="ARBA" id="ARBA00022837"/>
    </source>
</evidence>
<dbReference type="InterPro" id="IPR024079">
    <property type="entry name" value="MetalloPept_cat_dom_sf"/>
</dbReference>
<feature type="binding site" evidence="17">
    <location>
        <position position="172"/>
    </location>
    <ligand>
        <name>Ca(2+)</name>
        <dbReference type="ChEBI" id="CHEBI:29108"/>
        <label>3</label>
    </ligand>
</feature>
<feature type="binding site" evidence="17">
    <location>
        <position position="195"/>
    </location>
    <ligand>
        <name>Ca(2+)</name>
        <dbReference type="ChEBI" id="CHEBI:29108"/>
        <label>1</label>
    </ligand>
</feature>
<feature type="binding site" evidence="17">
    <location>
        <position position="230"/>
    </location>
    <ligand>
        <name>Zn(2+)</name>
        <dbReference type="ChEBI" id="CHEBI:29105"/>
        <label>2</label>
        <note>catalytic</note>
    </ligand>
</feature>
<feature type="binding site" evidence="17">
    <location>
        <position position="162"/>
    </location>
    <ligand>
        <name>Zn(2+)</name>
        <dbReference type="ChEBI" id="CHEBI:29105"/>
        <label>1</label>
    </ligand>
</feature>
<dbReference type="Pfam" id="PF00413">
    <property type="entry name" value="Peptidase_M10"/>
    <property type="match status" value="1"/>
</dbReference>
<evidence type="ECO:0000256" key="1">
    <source>
        <dbReference type="ARBA" id="ARBA00004498"/>
    </source>
</evidence>
<evidence type="ECO:0000256" key="12">
    <source>
        <dbReference type="ARBA" id="ARBA00023105"/>
    </source>
</evidence>
<dbReference type="GO" id="GO:0030574">
    <property type="term" value="P:collagen catabolic process"/>
    <property type="evidence" value="ECO:0007669"/>
    <property type="project" value="UniProtKB-KW"/>
</dbReference>
<dbReference type="AlphaFoldDB" id="A0A8D2JE00"/>
<dbReference type="GO" id="GO:0004222">
    <property type="term" value="F:metalloendopeptidase activity"/>
    <property type="evidence" value="ECO:0007669"/>
    <property type="project" value="InterPro"/>
</dbReference>
<keyword evidence="8" id="KW-0378">Hydrolase</keyword>
<evidence type="ECO:0000256" key="16">
    <source>
        <dbReference type="PIRSR" id="PIRSR621190-1"/>
    </source>
</evidence>
<evidence type="ECO:0000313" key="20">
    <source>
        <dbReference type="Ensembl" id="ENSVKKP00000013208.1"/>
    </source>
</evidence>
<dbReference type="Ensembl" id="ENSVKKT00000013526.1">
    <property type="protein sequence ID" value="ENSVKKP00000013208.1"/>
    <property type="gene ID" value="ENSVKKG00000009123.1"/>
</dbReference>
<organism evidence="20 21">
    <name type="scientific">Varanus komodoensis</name>
    <name type="common">Komodo dragon</name>
    <dbReference type="NCBI Taxonomy" id="61221"/>
    <lineage>
        <taxon>Eukaryota</taxon>
        <taxon>Metazoa</taxon>
        <taxon>Chordata</taxon>
        <taxon>Craniata</taxon>
        <taxon>Vertebrata</taxon>
        <taxon>Euteleostomi</taxon>
        <taxon>Lepidosauria</taxon>
        <taxon>Squamata</taxon>
        <taxon>Bifurcata</taxon>
        <taxon>Unidentata</taxon>
        <taxon>Episquamata</taxon>
        <taxon>Toxicofera</taxon>
        <taxon>Anguimorpha</taxon>
        <taxon>Paleoanguimorpha</taxon>
        <taxon>Varanoidea</taxon>
        <taxon>Varanidae</taxon>
        <taxon>Varanus</taxon>
    </lineage>
</organism>
<feature type="binding site" evidence="17">
    <location>
        <position position="164"/>
    </location>
    <ligand>
        <name>Zn(2+)</name>
        <dbReference type="ChEBI" id="CHEBI:29105"/>
        <label>1</label>
    </ligand>
</feature>
<evidence type="ECO:0000256" key="14">
    <source>
        <dbReference type="ARBA" id="ARBA00023157"/>
    </source>
</evidence>
<feature type="binding site" description="in inhibited form" evidence="17">
    <location>
        <position position="87"/>
    </location>
    <ligand>
        <name>Zn(2+)</name>
        <dbReference type="ChEBI" id="CHEBI:29105"/>
        <label>2</label>
        <note>catalytic</note>
    </ligand>
</feature>
<dbReference type="Proteomes" id="UP000694545">
    <property type="component" value="Unplaced"/>
</dbReference>
<keyword evidence="15" id="KW-0325">Glycoprotein</keyword>
<dbReference type="SUPFAM" id="SSF47090">
    <property type="entry name" value="PGBD-like"/>
    <property type="match status" value="1"/>
</dbReference>
<feature type="binding site" evidence="17">
    <location>
        <position position="192"/>
    </location>
    <ligand>
        <name>Ca(2+)</name>
        <dbReference type="ChEBI" id="CHEBI:29108"/>
        <label>3</label>
    </ligand>
</feature>
<dbReference type="Pfam" id="PF01471">
    <property type="entry name" value="PG_binding_1"/>
    <property type="match status" value="1"/>
</dbReference>
<keyword evidence="12" id="KW-0177">Collagen degradation</keyword>
<feature type="active site" evidence="16">
    <location>
        <position position="213"/>
    </location>
</feature>
<evidence type="ECO:0000256" key="8">
    <source>
        <dbReference type="ARBA" id="ARBA00022801"/>
    </source>
</evidence>
<feature type="binding site" evidence="17">
    <location>
        <position position="188"/>
    </location>
    <ligand>
        <name>Ca(2+)</name>
        <dbReference type="ChEBI" id="CHEBI:29108"/>
        <label>2</label>
    </ligand>
</feature>